<reference evidence="1 2" key="1">
    <citation type="submission" date="2018-06" db="EMBL/GenBank/DDBJ databases">
        <title>Rhizobium wuzhouense sp. nov., isolated from roots of Oryza officinalis.</title>
        <authorList>
            <person name="Yuan T."/>
        </authorList>
    </citation>
    <scope>NUCLEOTIDE SEQUENCE [LARGE SCALE GENOMIC DNA]</scope>
    <source>
        <strain evidence="1 2">W44</strain>
    </source>
</reference>
<gene>
    <name evidence="1" type="ORF">DMY87_00770</name>
</gene>
<evidence type="ECO:0000313" key="1">
    <source>
        <dbReference type="EMBL" id="PYB76960.1"/>
    </source>
</evidence>
<keyword evidence="2" id="KW-1185">Reference proteome</keyword>
<organism evidence="1 2">
    <name type="scientific">Rhizobium wuzhouense</name>
    <dbReference type="NCBI Taxonomy" id="1986026"/>
    <lineage>
        <taxon>Bacteria</taxon>
        <taxon>Pseudomonadati</taxon>
        <taxon>Pseudomonadota</taxon>
        <taxon>Alphaproteobacteria</taxon>
        <taxon>Hyphomicrobiales</taxon>
        <taxon>Rhizobiaceae</taxon>
        <taxon>Rhizobium/Agrobacterium group</taxon>
        <taxon>Rhizobium</taxon>
    </lineage>
</organism>
<comment type="caution">
    <text evidence="1">The sequence shown here is derived from an EMBL/GenBank/DDBJ whole genome shotgun (WGS) entry which is preliminary data.</text>
</comment>
<name>A0ABX5NUW3_9HYPH</name>
<dbReference type="EMBL" id="QJRY01000001">
    <property type="protein sequence ID" value="PYB76960.1"/>
    <property type="molecule type" value="Genomic_DNA"/>
</dbReference>
<sequence length="102" mass="11418">MTRNVPARSKAGQGEILSSSLSIFFDEKETSMADIIRIKDRQDAARRARAPLKAETGGTKAEILFFTGIRHERLDTQAIWPRVELPTLPALPTPQGTDRRPF</sequence>
<dbReference type="Proteomes" id="UP000247536">
    <property type="component" value="Unassembled WGS sequence"/>
</dbReference>
<proteinExistence type="predicted"/>
<protein>
    <submittedName>
        <fullName evidence="1">Uncharacterized protein</fullName>
    </submittedName>
</protein>
<accession>A0ABX5NUW3</accession>
<evidence type="ECO:0000313" key="2">
    <source>
        <dbReference type="Proteomes" id="UP000247536"/>
    </source>
</evidence>